<dbReference type="EMBL" id="LR796187">
    <property type="protein sequence ID" value="CAB4125868.1"/>
    <property type="molecule type" value="Genomic_DNA"/>
</dbReference>
<keyword evidence="1" id="KW-0175">Coiled coil</keyword>
<feature type="coiled-coil region" evidence="1">
    <location>
        <begin position="4"/>
        <end position="38"/>
    </location>
</feature>
<name>A0A6J7WHL7_9CAUD</name>
<sequence length="83" mass="9152">MNYKEQLQTTIVKITEQKEGATAELAKLEEEFANVKLNPYGITAIDFAKRQELSTDVLKMEGVLMGLTLALETFDGAQQGDTA</sequence>
<dbReference type="EMBL" id="LR798231">
    <property type="protein sequence ID" value="CAB5209231.1"/>
    <property type="molecule type" value="Genomic_DNA"/>
</dbReference>
<evidence type="ECO:0000313" key="3">
    <source>
        <dbReference type="EMBL" id="CAB5209231.1"/>
    </source>
</evidence>
<reference evidence="3" key="1">
    <citation type="submission" date="2020-05" db="EMBL/GenBank/DDBJ databases">
        <authorList>
            <person name="Chiriac C."/>
            <person name="Salcher M."/>
            <person name="Ghai R."/>
            <person name="Kavagutti S V."/>
        </authorList>
    </citation>
    <scope>NUCLEOTIDE SEQUENCE</scope>
</reference>
<organism evidence="3">
    <name type="scientific">uncultured Caudovirales phage</name>
    <dbReference type="NCBI Taxonomy" id="2100421"/>
    <lineage>
        <taxon>Viruses</taxon>
        <taxon>Duplodnaviria</taxon>
        <taxon>Heunggongvirae</taxon>
        <taxon>Uroviricota</taxon>
        <taxon>Caudoviricetes</taxon>
        <taxon>Peduoviridae</taxon>
        <taxon>Maltschvirus</taxon>
        <taxon>Maltschvirus maltsch</taxon>
    </lineage>
</organism>
<gene>
    <name evidence="3" type="ORF">UFOVP181_370</name>
    <name evidence="2" type="ORF">UFOVP57_269</name>
</gene>
<protein>
    <submittedName>
        <fullName evidence="3">Uncharacterized protein</fullName>
    </submittedName>
</protein>
<evidence type="ECO:0000313" key="2">
    <source>
        <dbReference type="EMBL" id="CAB4125868.1"/>
    </source>
</evidence>
<evidence type="ECO:0000256" key="1">
    <source>
        <dbReference type="SAM" id="Coils"/>
    </source>
</evidence>
<proteinExistence type="predicted"/>
<accession>A0A6J7WHL7</accession>